<name>A0A0F9K9X8_9ZZZZ</name>
<dbReference type="AlphaFoldDB" id="A0A0F9K9X8"/>
<dbReference type="Pfam" id="PF01636">
    <property type="entry name" value="APH"/>
    <property type="match status" value="1"/>
</dbReference>
<dbReference type="InterPro" id="IPR011009">
    <property type="entry name" value="Kinase-like_dom_sf"/>
</dbReference>
<dbReference type="Gene3D" id="1.10.510.10">
    <property type="entry name" value="Transferase(Phosphotransferase) domain 1"/>
    <property type="match status" value="1"/>
</dbReference>
<dbReference type="InterPro" id="IPR051678">
    <property type="entry name" value="AGP_Transferase"/>
</dbReference>
<protein>
    <recommendedName>
        <fullName evidence="1">Aminoglycoside phosphotransferase domain-containing protein</fullName>
    </recommendedName>
</protein>
<feature type="non-terminal residue" evidence="2">
    <location>
        <position position="1"/>
    </location>
</feature>
<evidence type="ECO:0000259" key="1">
    <source>
        <dbReference type="Pfam" id="PF01636"/>
    </source>
</evidence>
<gene>
    <name evidence="2" type="ORF">LCGC14_1728740</name>
</gene>
<dbReference type="Gene3D" id="3.30.200.70">
    <property type="match status" value="1"/>
</dbReference>
<reference evidence="2" key="1">
    <citation type="journal article" date="2015" name="Nature">
        <title>Complex archaea that bridge the gap between prokaryotes and eukaryotes.</title>
        <authorList>
            <person name="Spang A."/>
            <person name="Saw J.H."/>
            <person name="Jorgensen S.L."/>
            <person name="Zaremba-Niedzwiedzka K."/>
            <person name="Martijn J."/>
            <person name="Lind A.E."/>
            <person name="van Eijk R."/>
            <person name="Schleper C."/>
            <person name="Guy L."/>
            <person name="Ettema T.J."/>
        </authorList>
    </citation>
    <scope>NUCLEOTIDE SEQUENCE</scope>
</reference>
<dbReference type="PANTHER" id="PTHR21310:SF15">
    <property type="entry name" value="AMINOGLYCOSIDE PHOSPHOTRANSFERASE DOMAIN-CONTAINING PROTEIN"/>
    <property type="match status" value="1"/>
</dbReference>
<evidence type="ECO:0000313" key="2">
    <source>
        <dbReference type="EMBL" id="KKM07958.1"/>
    </source>
</evidence>
<dbReference type="SUPFAM" id="SSF56112">
    <property type="entry name" value="Protein kinase-like (PK-like)"/>
    <property type="match status" value="1"/>
</dbReference>
<dbReference type="Gene3D" id="1.20.1270.170">
    <property type="match status" value="1"/>
</dbReference>
<organism evidence="2">
    <name type="scientific">marine sediment metagenome</name>
    <dbReference type="NCBI Taxonomy" id="412755"/>
    <lineage>
        <taxon>unclassified sequences</taxon>
        <taxon>metagenomes</taxon>
        <taxon>ecological metagenomes</taxon>
    </lineage>
</organism>
<comment type="caution">
    <text evidence="2">The sequence shown here is derived from an EMBL/GenBank/DDBJ whole genome shotgun (WGS) entry which is preliminary data.</text>
</comment>
<sequence>LAHAVRAVALWGDTKGPPRLVANRENAVFELRLADGRHTALRLHRAGYQTDAAIRSELLWTQALADQGFPCPRPVTDLDGQLLGRAASGPCASMTEWIPGRAMTRPTPDEFHKLGALIRKLHRLSATFVPPKGFERPEWSAKTLVGDAPTWGQFWRNPSLTPRDAARLTELREFAQSELAAQSQPTCLIHADLLAENILTGPEGLCLIDFDDGGWGPPLYDLGTALVSHVGRPELDDLTDALADGYALDDADRKSLPLFILLRACASAGWIMTRAAPDDPRQKAYCARALHFADHLLP</sequence>
<dbReference type="PANTHER" id="PTHR21310">
    <property type="entry name" value="AMINOGLYCOSIDE PHOSPHOTRANSFERASE-RELATED-RELATED"/>
    <property type="match status" value="1"/>
</dbReference>
<dbReference type="InterPro" id="IPR002575">
    <property type="entry name" value="Aminoglycoside_PTrfase"/>
</dbReference>
<feature type="domain" description="Aminoglycoside phosphotransferase" evidence="1">
    <location>
        <begin position="22"/>
        <end position="251"/>
    </location>
</feature>
<proteinExistence type="predicted"/>
<accession>A0A0F9K9X8</accession>
<dbReference type="EMBL" id="LAZR01015659">
    <property type="protein sequence ID" value="KKM07958.1"/>
    <property type="molecule type" value="Genomic_DNA"/>
</dbReference>